<keyword evidence="1" id="KW-0812">Transmembrane</keyword>
<protein>
    <submittedName>
        <fullName evidence="2">Uncharacterized protein</fullName>
    </submittedName>
</protein>
<name>A0A2T6BIA8_9RHOB</name>
<gene>
    <name evidence="2" type="ORF">C8N43_0449</name>
</gene>
<keyword evidence="1" id="KW-1133">Transmembrane helix</keyword>
<reference evidence="2 3" key="1">
    <citation type="submission" date="2018-04" db="EMBL/GenBank/DDBJ databases">
        <title>Genomic Encyclopedia of Archaeal and Bacterial Type Strains, Phase II (KMG-II): from individual species to whole genera.</title>
        <authorList>
            <person name="Goeker M."/>
        </authorList>
    </citation>
    <scope>NUCLEOTIDE SEQUENCE [LARGE SCALE GENOMIC DNA]</scope>
    <source>
        <strain evidence="2 3">DSM 100977</strain>
    </source>
</reference>
<keyword evidence="3" id="KW-1185">Reference proteome</keyword>
<evidence type="ECO:0000313" key="3">
    <source>
        <dbReference type="Proteomes" id="UP000243978"/>
    </source>
</evidence>
<keyword evidence="1" id="KW-0472">Membrane</keyword>
<comment type="caution">
    <text evidence="2">The sequence shown here is derived from an EMBL/GenBank/DDBJ whole genome shotgun (WGS) entry which is preliminary data.</text>
</comment>
<dbReference type="RefSeq" id="WP_107844059.1">
    <property type="nucleotide sequence ID" value="NZ_QBKS01000001.1"/>
</dbReference>
<dbReference type="AlphaFoldDB" id="A0A2T6BIA8"/>
<dbReference type="EMBL" id="QBKS01000001">
    <property type="protein sequence ID" value="PTX55803.1"/>
    <property type="molecule type" value="Genomic_DNA"/>
</dbReference>
<organism evidence="2 3">
    <name type="scientific">Litoreibacter ponti</name>
    <dbReference type="NCBI Taxonomy" id="1510457"/>
    <lineage>
        <taxon>Bacteria</taxon>
        <taxon>Pseudomonadati</taxon>
        <taxon>Pseudomonadota</taxon>
        <taxon>Alphaproteobacteria</taxon>
        <taxon>Rhodobacterales</taxon>
        <taxon>Roseobacteraceae</taxon>
        <taxon>Litoreibacter</taxon>
    </lineage>
</organism>
<evidence type="ECO:0000313" key="2">
    <source>
        <dbReference type="EMBL" id="PTX55803.1"/>
    </source>
</evidence>
<accession>A0A2T6BIA8</accession>
<feature type="transmembrane region" description="Helical" evidence="1">
    <location>
        <begin position="21"/>
        <end position="42"/>
    </location>
</feature>
<dbReference type="Proteomes" id="UP000243978">
    <property type="component" value="Unassembled WGS sequence"/>
</dbReference>
<sequence length="59" mass="6836">MNPRWLIRAALWVRRPPSPARVKLVVGLIVVVITVGLIEHYIGWPSWAQLDRLPRPPKF</sequence>
<proteinExistence type="predicted"/>
<evidence type="ECO:0000256" key="1">
    <source>
        <dbReference type="SAM" id="Phobius"/>
    </source>
</evidence>